<keyword evidence="6" id="KW-0413">Isomerase</keyword>
<evidence type="ECO:0000256" key="1">
    <source>
        <dbReference type="ARBA" id="ARBA00001946"/>
    </source>
</evidence>
<evidence type="ECO:0000256" key="3">
    <source>
        <dbReference type="ARBA" id="ARBA00022553"/>
    </source>
</evidence>
<dbReference type="EMBL" id="CM001488">
    <property type="protein sequence ID" value="EIM63674.1"/>
    <property type="molecule type" value="Genomic_DNA"/>
</dbReference>
<dbReference type="Pfam" id="PF00408">
    <property type="entry name" value="PGM_PMM_IV"/>
    <property type="match status" value="1"/>
</dbReference>
<evidence type="ECO:0000259" key="10">
    <source>
        <dbReference type="Pfam" id="PF02879"/>
    </source>
</evidence>
<evidence type="ECO:0000259" key="8">
    <source>
        <dbReference type="Pfam" id="PF00408"/>
    </source>
</evidence>
<dbReference type="OrthoDB" id="9806956at2"/>
<dbReference type="AlphaFoldDB" id="I5B2G1"/>
<dbReference type="InterPro" id="IPR016066">
    <property type="entry name" value="A-D-PHexomutase_CS"/>
</dbReference>
<dbReference type="Gene3D" id="3.30.310.50">
    <property type="entry name" value="Alpha-D-phosphohexomutase, C-terminal domain"/>
    <property type="match status" value="1"/>
</dbReference>
<dbReference type="Pfam" id="PF02879">
    <property type="entry name" value="PGM_PMM_II"/>
    <property type="match status" value="1"/>
</dbReference>
<accession>I5B2G1</accession>
<dbReference type="GO" id="GO:0005975">
    <property type="term" value="P:carbohydrate metabolic process"/>
    <property type="evidence" value="ECO:0007669"/>
    <property type="project" value="InterPro"/>
</dbReference>
<dbReference type="Pfam" id="PF02880">
    <property type="entry name" value="PGM_PMM_III"/>
    <property type="match status" value="1"/>
</dbReference>
<comment type="similarity">
    <text evidence="2 7">Belongs to the phosphohexose mutase family.</text>
</comment>
<comment type="cofactor">
    <cofactor evidence="1">
        <name>Mg(2+)</name>
        <dbReference type="ChEBI" id="CHEBI:18420"/>
    </cofactor>
</comment>
<dbReference type="Gene3D" id="3.40.120.10">
    <property type="entry name" value="Alpha-D-Glucose-1,6-Bisphosphate, subunit A, domain 3"/>
    <property type="match status" value="3"/>
</dbReference>
<feature type="domain" description="Alpha-D-phosphohexomutase alpha/beta/alpha" evidence="10">
    <location>
        <begin position="194"/>
        <end position="301"/>
    </location>
</feature>
<feature type="domain" description="Alpha-D-phosphohexomutase alpha/beta/alpha" evidence="11">
    <location>
        <begin position="304"/>
        <end position="419"/>
    </location>
</feature>
<dbReference type="InterPro" id="IPR005846">
    <property type="entry name" value="A-D-PHexomutase_a/b/a-III"/>
</dbReference>
<reference evidence="12 13" key="1">
    <citation type="submission" date="2011-09" db="EMBL/GenBank/DDBJ databases">
        <authorList>
            <consortium name="US DOE Joint Genome Institute (JGI-PGF)"/>
            <person name="Lucas S."/>
            <person name="Han J."/>
            <person name="Lapidus A."/>
            <person name="Cheng J.-F."/>
            <person name="Goodwin L."/>
            <person name="Pitluck S."/>
            <person name="Peters L."/>
            <person name="Land M.L."/>
            <person name="Hauser L."/>
            <person name="Orellana R."/>
            <person name="Lovley D."/>
            <person name="Woyke T.J."/>
        </authorList>
    </citation>
    <scope>NUCLEOTIDE SEQUENCE [LARGE SCALE GENOMIC DNA]</scope>
    <source>
        <strain evidence="12 13">2ac9</strain>
    </source>
</reference>
<dbReference type="GO" id="GO:0006166">
    <property type="term" value="P:purine ribonucleoside salvage"/>
    <property type="evidence" value="ECO:0007669"/>
    <property type="project" value="TreeGrafter"/>
</dbReference>
<dbReference type="RefSeq" id="WP_004072913.1">
    <property type="nucleotide sequence ID" value="NZ_CM001488.1"/>
</dbReference>
<evidence type="ECO:0000256" key="7">
    <source>
        <dbReference type="RuleBase" id="RU004326"/>
    </source>
</evidence>
<evidence type="ECO:0000256" key="4">
    <source>
        <dbReference type="ARBA" id="ARBA00022723"/>
    </source>
</evidence>
<dbReference type="STRING" id="879212.DespoDRAFT_01757"/>
<keyword evidence="5 7" id="KW-0460">Magnesium</keyword>
<dbReference type="InterPro" id="IPR016055">
    <property type="entry name" value="A-D-PHexomutase_a/b/a-I/II/III"/>
</dbReference>
<keyword evidence="3" id="KW-0597">Phosphoprotein</keyword>
<organism evidence="12 13">
    <name type="scientific">Desulfobacter postgatei 2ac9</name>
    <dbReference type="NCBI Taxonomy" id="879212"/>
    <lineage>
        <taxon>Bacteria</taxon>
        <taxon>Pseudomonadati</taxon>
        <taxon>Thermodesulfobacteriota</taxon>
        <taxon>Desulfobacteria</taxon>
        <taxon>Desulfobacterales</taxon>
        <taxon>Desulfobacteraceae</taxon>
        <taxon>Desulfobacter</taxon>
    </lineage>
</organism>
<dbReference type="SUPFAM" id="SSF55957">
    <property type="entry name" value="Phosphoglucomutase, C-terminal domain"/>
    <property type="match status" value="1"/>
</dbReference>
<name>I5B2G1_9BACT</name>
<dbReference type="HOGENOM" id="CLU_016950_8_1_7"/>
<evidence type="ECO:0000256" key="6">
    <source>
        <dbReference type="ARBA" id="ARBA00023235"/>
    </source>
</evidence>
<evidence type="ECO:0000256" key="2">
    <source>
        <dbReference type="ARBA" id="ARBA00010231"/>
    </source>
</evidence>
<dbReference type="PANTHER" id="PTHR45745">
    <property type="entry name" value="PHOSPHOMANNOMUTASE 45A"/>
    <property type="match status" value="1"/>
</dbReference>
<evidence type="ECO:0000256" key="5">
    <source>
        <dbReference type="ARBA" id="ARBA00022842"/>
    </source>
</evidence>
<dbReference type="InterPro" id="IPR036900">
    <property type="entry name" value="A-D-PHexomutase_C_sf"/>
</dbReference>
<protein>
    <submittedName>
        <fullName evidence="12">Phosphoglucomutase</fullName>
    </submittedName>
</protein>
<evidence type="ECO:0000313" key="13">
    <source>
        <dbReference type="Proteomes" id="UP000005778"/>
    </source>
</evidence>
<feature type="domain" description="Alpha-D-phosphohexomutase C-terminal" evidence="8">
    <location>
        <begin position="473"/>
        <end position="520"/>
    </location>
</feature>
<dbReference type="Pfam" id="PF02878">
    <property type="entry name" value="PGM_PMM_I"/>
    <property type="match status" value="1"/>
</dbReference>
<feature type="domain" description="Alpha-D-phosphohexomutase alpha/beta/alpha" evidence="9">
    <location>
        <begin position="24"/>
        <end position="163"/>
    </location>
</feature>
<gene>
    <name evidence="12" type="ORF">DespoDRAFT_01757</name>
</gene>
<dbReference type="GO" id="GO:0000287">
    <property type="term" value="F:magnesium ion binding"/>
    <property type="evidence" value="ECO:0007669"/>
    <property type="project" value="InterPro"/>
</dbReference>
<evidence type="ECO:0000313" key="12">
    <source>
        <dbReference type="EMBL" id="EIM63674.1"/>
    </source>
</evidence>
<dbReference type="PANTHER" id="PTHR45745:SF1">
    <property type="entry name" value="PHOSPHOGLUCOMUTASE 2B-RELATED"/>
    <property type="match status" value="1"/>
</dbReference>
<dbReference type="GO" id="GO:0008973">
    <property type="term" value="F:phosphopentomutase activity"/>
    <property type="evidence" value="ECO:0007669"/>
    <property type="project" value="TreeGrafter"/>
</dbReference>
<keyword evidence="4 7" id="KW-0479">Metal-binding</keyword>
<proteinExistence type="inferred from homology"/>
<dbReference type="eggNOG" id="COG0033">
    <property type="taxonomic scope" value="Bacteria"/>
</dbReference>
<reference evidence="12 13" key="2">
    <citation type="submission" date="2012-02" db="EMBL/GenBank/DDBJ databases">
        <title>Improved High-Quality Draft sequence of Desulfobacter postgatei 2ac9.</title>
        <authorList>
            <consortium name="US DOE Joint Genome Institute"/>
            <person name="Lucas S."/>
            <person name="Han J."/>
            <person name="Lapidus A."/>
            <person name="Cheng J.-F."/>
            <person name="Goodwin L."/>
            <person name="Pitluck S."/>
            <person name="Peters L."/>
            <person name="Ovchinnikova G."/>
            <person name="Held B."/>
            <person name="Detter J.C."/>
            <person name="Han C."/>
            <person name="Tapia R."/>
            <person name="Land M."/>
            <person name="Hauser L."/>
            <person name="Kyrpides N."/>
            <person name="Ivanova N."/>
            <person name="Pagani I."/>
            <person name="Orellana R."/>
            <person name="Lovley D."/>
            <person name="Woyke T."/>
        </authorList>
    </citation>
    <scope>NUCLEOTIDE SEQUENCE [LARGE SCALE GENOMIC DNA]</scope>
    <source>
        <strain evidence="12 13">2ac9</strain>
    </source>
</reference>
<evidence type="ECO:0000259" key="9">
    <source>
        <dbReference type="Pfam" id="PF02878"/>
    </source>
</evidence>
<dbReference type="InterPro" id="IPR005843">
    <property type="entry name" value="A-D-PHexomutase_C"/>
</dbReference>
<dbReference type="SUPFAM" id="SSF53738">
    <property type="entry name" value="Phosphoglucomutase, first 3 domains"/>
    <property type="match status" value="3"/>
</dbReference>
<sequence>MEKRNNTEKIVSSYYSTEIKGQVSFGTSGHRGSSLDGTFNEKHILAISQALCDYRKKNKISGPLFLGYDTHALSLPAFKTALEVFAANDVDVFIHANSEYTPTPVISFMILEYNRTNKKALADGVIITPSHNPPEDGGFKYNPPHGGPADIEITDFIEKRANQLINAKNSGIKRIAYEKAYSAPSTHESDFITPYVDALSNVIDTETIHQSKIKIGIDPMGGAGINFWDPIADKYGFDINVVNSKIDKTFSFMPPDHDGKIRMDCSSPHAMANLIKLAEKYDIAWGNDPDFDRHGIVCPDGLMNPNHYLSVAIWYLLQNRPLWGNNLSIGKTLVSSSMIDKVVMGFNKAIFETPVGFKWFVSGLMEGKIAFCGEESAGATFLRKNGAVWTTDKDGFVLALLAAEILAKTGQTPSEIYRETLVSEFGNPYYRRVDGPITNEQKTILSQTSPDSIKATSLAGLSIVSIQTKATGNNSPIGGVKVNLSDGSWFAIRPSGTEPKMKLYIESFGGEDLWKKIHDEALNLIFRI</sequence>
<dbReference type="InterPro" id="IPR005845">
    <property type="entry name" value="A-D-PHexomutase_a/b/a-II"/>
</dbReference>
<evidence type="ECO:0000259" key="11">
    <source>
        <dbReference type="Pfam" id="PF02880"/>
    </source>
</evidence>
<dbReference type="PROSITE" id="PS00710">
    <property type="entry name" value="PGM_PMM"/>
    <property type="match status" value="1"/>
</dbReference>
<dbReference type="Proteomes" id="UP000005778">
    <property type="component" value="Chromosome"/>
</dbReference>
<dbReference type="InterPro" id="IPR005844">
    <property type="entry name" value="A-D-PHexomutase_a/b/a-I"/>
</dbReference>
<keyword evidence="13" id="KW-1185">Reference proteome</keyword>